<evidence type="ECO:0000313" key="3">
    <source>
        <dbReference type="Proteomes" id="UP000272942"/>
    </source>
</evidence>
<name>A0A3P8FCQ1_9TREM</name>
<proteinExistence type="predicted"/>
<evidence type="ECO:0000313" key="2">
    <source>
        <dbReference type="EMBL" id="VDP20003.1"/>
    </source>
</evidence>
<feature type="region of interest" description="Disordered" evidence="1">
    <location>
        <begin position="46"/>
        <end position="87"/>
    </location>
</feature>
<feature type="region of interest" description="Disordered" evidence="1">
    <location>
        <begin position="1"/>
        <end position="28"/>
    </location>
</feature>
<protein>
    <submittedName>
        <fullName evidence="2">Uncharacterized protein</fullName>
    </submittedName>
</protein>
<organism evidence="2 3">
    <name type="scientific">Echinostoma caproni</name>
    <dbReference type="NCBI Taxonomy" id="27848"/>
    <lineage>
        <taxon>Eukaryota</taxon>
        <taxon>Metazoa</taxon>
        <taxon>Spiralia</taxon>
        <taxon>Lophotrochozoa</taxon>
        <taxon>Platyhelminthes</taxon>
        <taxon>Trematoda</taxon>
        <taxon>Digenea</taxon>
        <taxon>Plagiorchiida</taxon>
        <taxon>Echinostomata</taxon>
        <taxon>Echinostomatoidea</taxon>
        <taxon>Echinostomatidae</taxon>
        <taxon>Echinostoma</taxon>
    </lineage>
</organism>
<reference evidence="2 3" key="1">
    <citation type="submission" date="2018-11" db="EMBL/GenBank/DDBJ databases">
        <authorList>
            <consortium name="Pathogen Informatics"/>
        </authorList>
    </citation>
    <scope>NUCLEOTIDE SEQUENCE [LARGE SCALE GENOMIC DNA]</scope>
    <source>
        <strain evidence="2 3">Egypt</strain>
    </source>
</reference>
<gene>
    <name evidence="2" type="ORF">ECPE_LOCUS192</name>
</gene>
<dbReference type="EMBL" id="UZAN01000618">
    <property type="protein sequence ID" value="VDP20003.1"/>
    <property type="molecule type" value="Genomic_DNA"/>
</dbReference>
<sequence length="87" mass="9317">MNRGRGMERASSQSGGGTSSTNGKSDSLGVWLPVRVLSRLVHSLSFHHPHSSGHSRNEKHGVRRRSGRVTGSTKEVNSMTAAASLHN</sequence>
<accession>A0A3P8FCQ1</accession>
<keyword evidence="3" id="KW-1185">Reference proteome</keyword>
<evidence type="ECO:0000256" key="1">
    <source>
        <dbReference type="SAM" id="MobiDB-lite"/>
    </source>
</evidence>
<dbReference type="AlphaFoldDB" id="A0A3P8FCQ1"/>
<dbReference type="Proteomes" id="UP000272942">
    <property type="component" value="Unassembled WGS sequence"/>
</dbReference>
<feature type="compositionally biased region" description="Polar residues" evidence="1">
    <location>
        <begin position="74"/>
        <end position="87"/>
    </location>
</feature>